<feature type="region of interest" description="Disordered" evidence="1">
    <location>
        <begin position="1"/>
        <end position="20"/>
    </location>
</feature>
<dbReference type="STRING" id="290397.Adeh_0398"/>
<dbReference type="CDD" id="cd06214">
    <property type="entry name" value="PA_degradation_oxidoreductase_like"/>
    <property type="match status" value="1"/>
</dbReference>
<dbReference type="InterPro" id="IPR050415">
    <property type="entry name" value="MRET"/>
</dbReference>
<protein>
    <submittedName>
        <fullName evidence="3">FAD/NAD(P)-binding oxidoreductase</fullName>
    </submittedName>
</protein>
<dbReference type="Gene3D" id="2.40.30.10">
    <property type="entry name" value="Translation factors"/>
    <property type="match status" value="1"/>
</dbReference>
<dbReference type="InterPro" id="IPR017938">
    <property type="entry name" value="Riboflavin_synthase-like_b-brl"/>
</dbReference>
<dbReference type="Pfam" id="PF00175">
    <property type="entry name" value="NAD_binding_1"/>
    <property type="match status" value="1"/>
</dbReference>
<dbReference type="InterPro" id="IPR039261">
    <property type="entry name" value="FNR_nucleotide-bd"/>
</dbReference>
<feature type="domain" description="FAD-binding FR-type" evidence="2">
    <location>
        <begin position="49"/>
        <end position="173"/>
    </location>
</feature>
<evidence type="ECO:0000259" key="2">
    <source>
        <dbReference type="PROSITE" id="PS51384"/>
    </source>
</evidence>
<organism evidence="3 4">
    <name type="scientific">Anaeromyxobacter dehalogenans (strain 2CP-C)</name>
    <dbReference type="NCBI Taxonomy" id="290397"/>
    <lineage>
        <taxon>Bacteria</taxon>
        <taxon>Pseudomonadati</taxon>
        <taxon>Myxococcota</taxon>
        <taxon>Myxococcia</taxon>
        <taxon>Myxococcales</taxon>
        <taxon>Cystobacterineae</taxon>
        <taxon>Anaeromyxobacteraceae</taxon>
        <taxon>Anaeromyxobacter</taxon>
    </lineage>
</organism>
<dbReference type="InterPro" id="IPR017927">
    <property type="entry name" value="FAD-bd_FR_type"/>
</dbReference>
<dbReference type="Proteomes" id="UP000001935">
    <property type="component" value="Chromosome"/>
</dbReference>
<dbReference type="eggNOG" id="COG1018">
    <property type="taxonomic scope" value="Bacteria"/>
</dbReference>
<dbReference type="InterPro" id="IPR001433">
    <property type="entry name" value="OxRdtase_FAD/NAD-bd"/>
</dbReference>
<evidence type="ECO:0000313" key="3">
    <source>
        <dbReference type="EMBL" id="ABC80174.1"/>
    </source>
</evidence>
<evidence type="ECO:0000313" key="4">
    <source>
        <dbReference type="Proteomes" id="UP000001935"/>
    </source>
</evidence>
<dbReference type="GO" id="GO:0016491">
    <property type="term" value="F:oxidoreductase activity"/>
    <property type="evidence" value="ECO:0007669"/>
    <property type="project" value="InterPro"/>
</dbReference>
<dbReference type="SUPFAM" id="SSF52343">
    <property type="entry name" value="Ferredoxin reductase-like, C-terminal NADP-linked domain"/>
    <property type="match status" value="1"/>
</dbReference>
<dbReference type="KEGG" id="ade:Adeh_0398"/>
<dbReference type="Gene3D" id="3.40.50.80">
    <property type="entry name" value="Nucleotide-binding domain of ferredoxin-NADP reductase (FNR) module"/>
    <property type="match status" value="1"/>
</dbReference>
<dbReference type="HOGENOM" id="CLU_936002_0_0_7"/>
<sequence>MASIAAWRAGAAPPMSHRMSEPALETRVVRTAVPPEGEAVRTEVPRRRIKDLEVMVADVIQETPDTTTLVLFTGNDRLDYLAGHFLTIDPRQFPALERWVAYLEDLKGKREAPRAYSLASAPHERYLAITVKEETYQSGRTRYPPLLSPMLVRRTPRGSRFVITGFTGPYVLPPRVEEKTDHLVHVVAGSGSVPNWSILKHALREHPRLRHTFVYSNRTWDDVIYREGLRQLEAEHPDRLRVVHTLTREPEPERHGPGVRRGRISAELLRELVPDPRAALYYACGPAVGPIERAAAKERGETPAPRFLEAALGALDELGVPRDRVKRESYG</sequence>
<dbReference type="PANTHER" id="PTHR47354:SF5">
    <property type="entry name" value="PROTEIN RFBI"/>
    <property type="match status" value="1"/>
</dbReference>
<name>Q2IMZ3_ANADE</name>
<proteinExistence type="predicted"/>
<dbReference type="SUPFAM" id="SSF63380">
    <property type="entry name" value="Riboflavin synthase domain-like"/>
    <property type="match status" value="1"/>
</dbReference>
<dbReference type="EMBL" id="CP000251">
    <property type="protein sequence ID" value="ABC80174.1"/>
    <property type="molecule type" value="Genomic_DNA"/>
</dbReference>
<reference evidence="3 4" key="1">
    <citation type="submission" date="2006-01" db="EMBL/GenBank/DDBJ databases">
        <title>Complete sequence of Anaeromyxobacter dehalogenans 2CP-C.</title>
        <authorList>
            <consortium name="US DOE Joint Genome Institute"/>
            <person name="Copeland A."/>
            <person name="Lucas S."/>
            <person name="Lapidus A."/>
            <person name="Barry K."/>
            <person name="Detter J.C."/>
            <person name="Glavina T."/>
            <person name="Hammon N."/>
            <person name="Israni S."/>
            <person name="Pitluck S."/>
            <person name="Brettin T."/>
            <person name="Bruce D."/>
            <person name="Han C."/>
            <person name="Tapia R."/>
            <person name="Gilna P."/>
            <person name="Kiss H."/>
            <person name="Schmutz J."/>
            <person name="Larimer F."/>
            <person name="Land M."/>
            <person name="Kyrpides N."/>
            <person name="Anderson I."/>
            <person name="Sanford R.A."/>
            <person name="Ritalahti K.M."/>
            <person name="Thomas H.S."/>
            <person name="Kirby J.R."/>
            <person name="Zhulin I.B."/>
            <person name="Loeffler F.E."/>
            <person name="Richardson P."/>
        </authorList>
    </citation>
    <scope>NUCLEOTIDE SEQUENCE [LARGE SCALE GENOMIC DNA]</scope>
    <source>
        <strain evidence="3 4">2CP-C</strain>
    </source>
</reference>
<dbReference type="AlphaFoldDB" id="Q2IMZ3"/>
<dbReference type="PANTHER" id="PTHR47354">
    <property type="entry name" value="NADH OXIDOREDUCTASE HCR"/>
    <property type="match status" value="1"/>
</dbReference>
<dbReference type="PROSITE" id="PS51384">
    <property type="entry name" value="FAD_FR"/>
    <property type="match status" value="1"/>
</dbReference>
<accession>Q2IMZ3</accession>
<evidence type="ECO:0000256" key="1">
    <source>
        <dbReference type="SAM" id="MobiDB-lite"/>
    </source>
</evidence>
<gene>
    <name evidence="3" type="ordered locus">Adeh_0398</name>
</gene>